<evidence type="ECO:0000259" key="4">
    <source>
        <dbReference type="Pfam" id="PF03372"/>
    </source>
</evidence>
<dbReference type="SUPFAM" id="SSF56219">
    <property type="entry name" value="DNase I-like"/>
    <property type="match status" value="1"/>
</dbReference>
<dbReference type="InterPro" id="IPR005135">
    <property type="entry name" value="Endo/exonuclease/phosphatase"/>
</dbReference>
<dbReference type="VEuPathDB" id="AmoebaDB:ACA1_354370"/>
<dbReference type="KEGG" id="acan:ACA1_354370"/>
<keyword evidence="6" id="KW-1185">Reference proteome</keyword>
<dbReference type="AlphaFoldDB" id="L8GDR5"/>
<proteinExistence type="inferred from homology"/>
<evidence type="ECO:0000256" key="3">
    <source>
        <dbReference type="SAM" id="MobiDB-lite"/>
    </source>
</evidence>
<dbReference type="GO" id="GO:0006139">
    <property type="term" value="P:nucleobase-containing compound metabolic process"/>
    <property type="evidence" value="ECO:0007669"/>
    <property type="project" value="UniProtKB-ARBA"/>
</dbReference>
<dbReference type="Gene3D" id="3.60.10.10">
    <property type="entry name" value="Endonuclease/exonuclease/phosphatase"/>
    <property type="match status" value="1"/>
</dbReference>
<feature type="domain" description="Endonuclease/exonuclease/phosphatase" evidence="4">
    <location>
        <begin position="23"/>
        <end position="273"/>
    </location>
</feature>
<dbReference type="EMBL" id="KB008167">
    <property type="protein sequence ID" value="ELR10999.1"/>
    <property type="molecule type" value="Genomic_DNA"/>
</dbReference>
<dbReference type="Proteomes" id="UP000011083">
    <property type="component" value="Unassembled WGS sequence"/>
</dbReference>
<gene>
    <name evidence="5" type="ORF">ACA1_354370</name>
</gene>
<dbReference type="InterPro" id="IPR036691">
    <property type="entry name" value="Endo/exonu/phosph_ase_sf"/>
</dbReference>
<dbReference type="OrthoDB" id="276515at2759"/>
<dbReference type="PANTHER" id="PTHR12121">
    <property type="entry name" value="CARBON CATABOLITE REPRESSOR PROTEIN 4"/>
    <property type="match status" value="1"/>
</dbReference>
<keyword evidence="2" id="KW-0378">Hydrolase</keyword>
<organism evidence="5 6">
    <name type="scientific">Acanthamoeba castellanii (strain ATCC 30010 / Neff)</name>
    <dbReference type="NCBI Taxonomy" id="1257118"/>
    <lineage>
        <taxon>Eukaryota</taxon>
        <taxon>Amoebozoa</taxon>
        <taxon>Discosea</taxon>
        <taxon>Longamoebia</taxon>
        <taxon>Centramoebida</taxon>
        <taxon>Acanthamoebidae</taxon>
        <taxon>Acanthamoeba</taxon>
    </lineage>
</organism>
<name>L8GDR5_ACACF</name>
<evidence type="ECO:0000256" key="1">
    <source>
        <dbReference type="ARBA" id="ARBA00010774"/>
    </source>
</evidence>
<evidence type="ECO:0000313" key="6">
    <source>
        <dbReference type="Proteomes" id="UP000011083"/>
    </source>
</evidence>
<sequence>MNVLADRLAPPSAFPHTDPASTRLDPDVVCLEEVDHYEDHFRPAMASHGYEGFFKVKNGEGDADGCALFFKSARFELVAHRAIDFEGSHTQVALIVRLRLRSEQDGRDLCVAATHLKAKPGFEEKRLEQGILLLRSALAFISGGGGGDGDEEERRRIASAPLVVLGDFNDVPSSLVCRYFRGELPLAEVHAVVPPHPFRLASAYAHHPPLAGDVDEAAAEPYSTYKKRETEVRRTIDYIWYPADAMVPVALLAVPAVSDLPDRLPCRNHPSDHLALYAELAWRE</sequence>
<evidence type="ECO:0000256" key="2">
    <source>
        <dbReference type="ARBA" id="ARBA00022801"/>
    </source>
</evidence>
<dbReference type="RefSeq" id="XP_004333012.1">
    <property type="nucleotide sequence ID" value="XM_004332964.1"/>
</dbReference>
<dbReference type="Pfam" id="PF03372">
    <property type="entry name" value="Exo_endo_phos"/>
    <property type="match status" value="1"/>
</dbReference>
<reference evidence="5 6" key="1">
    <citation type="journal article" date="2013" name="Genome Biol.">
        <title>Genome of Acanthamoeba castellanii highlights extensive lateral gene transfer and early evolution of tyrosine kinase signaling.</title>
        <authorList>
            <person name="Clarke M."/>
            <person name="Lohan A.J."/>
            <person name="Liu B."/>
            <person name="Lagkouvardos I."/>
            <person name="Roy S."/>
            <person name="Zafar N."/>
            <person name="Bertelli C."/>
            <person name="Schilde C."/>
            <person name="Kianianmomeni A."/>
            <person name="Burglin T.R."/>
            <person name="Frech C."/>
            <person name="Turcotte B."/>
            <person name="Kopec K.O."/>
            <person name="Synnott J.M."/>
            <person name="Choo C."/>
            <person name="Paponov I."/>
            <person name="Finkler A."/>
            <person name="Soon Heng Tan C."/>
            <person name="Hutchins A.P."/>
            <person name="Weinmeier T."/>
            <person name="Rattei T."/>
            <person name="Chu J.S."/>
            <person name="Gimenez G."/>
            <person name="Irimia M."/>
            <person name="Rigden D.J."/>
            <person name="Fitzpatrick D.A."/>
            <person name="Lorenzo-Morales J."/>
            <person name="Bateman A."/>
            <person name="Chiu C.H."/>
            <person name="Tang P."/>
            <person name="Hegemann P."/>
            <person name="Fromm H."/>
            <person name="Raoult D."/>
            <person name="Greub G."/>
            <person name="Miranda-Saavedra D."/>
            <person name="Chen N."/>
            <person name="Nash P."/>
            <person name="Ginger M.L."/>
            <person name="Horn M."/>
            <person name="Schaap P."/>
            <person name="Caler L."/>
            <person name="Loftus B."/>
        </authorList>
    </citation>
    <scope>NUCLEOTIDE SEQUENCE [LARGE SCALE GENOMIC DNA]</scope>
    <source>
        <strain evidence="5 6">Neff</strain>
    </source>
</reference>
<dbReference type="InterPro" id="IPR050410">
    <property type="entry name" value="CCR4/nocturin_mRNA_transcr"/>
</dbReference>
<comment type="similarity">
    <text evidence="1">Belongs to the CCR4/nocturin family.</text>
</comment>
<evidence type="ECO:0000313" key="5">
    <source>
        <dbReference type="EMBL" id="ELR10999.1"/>
    </source>
</evidence>
<dbReference type="GeneID" id="14911413"/>
<feature type="region of interest" description="Disordered" evidence="3">
    <location>
        <begin position="1"/>
        <end position="20"/>
    </location>
</feature>
<protein>
    <submittedName>
        <fullName evidence="5">Nocturnin, putative</fullName>
    </submittedName>
</protein>
<dbReference type="STRING" id="1257118.L8GDR5"/>
<dbReference type="GO" id="GO:0000175">
    <property type="term" value="F:3'-5'-RNA exonuclease activity"/>
    <property type="evidence" value="ECO:0007669"/>
    <property type="project" value="TreeGrafter"/>
</dbReference>
<dbReference type="OMA" id="LQWNHRS"/>
<dbReference type="PANTHER" id="PTHR12121:SF45">
    <property type="entry name" value="NOCTURNIN"/>
    <property type="match status" value="1"/>
</dbReference>
<accession>L8GDR5</accession>